<keyword evidence="3" id="KW-1185">Reference proteome</keyword>
<organism evidence="2 3">
    <name type="scientific">Pleurodeles waltl</name>
    <name type="common">Iberian ribbed newt</name>
    <dbReference type="NCBI Taxonomy" id="8319"/>
    <lineage>
        <taxon>Eukaryota</taxon>
        <taxon>Metazoa</taxon>
        <taxon>Chordata</taxon>
        <taxon>Craniata</taxon>
        <taxon>Vertebrata</taxon>
        <taxon>Euteleostomi</taxon>
        <taxon>Amphibia</taxon>
        <taxon>Batrachia</taxon>
        <taxon>Caudata</taxon>
        <taxon>Salamandroidea</taxon>
        <taxon>Salamandridae</taxon>
        <taxon>Pleurodelinae</taxon>
        <taxon>Pleurodeles</taxon>
    </lineage>
</organism>
<evidence type="ECO:0000313" key="2">
    <source>
        <dbReference type="EMBL" id="KAJ1211054.1"/>
    </source>
</evidence>
<evidence type="ECO:0000313" key="3">
    <source>
        <dbReference type="Proteomes" id="UP001066276"/>
    </source>
</evidence>
<feature type="region of interest" description="Disordered" evidence="1">
    <location>
        <begin position="41"/>
        <end position="69"/>
    </location>
</feature>
<accession>A0AAV7WAI6</accession>
<name>A0AAV7WAI6_PLEWA</name>
<dbReference type="AlphaFoldDB" id="A0AAV7WAI6"/>
<feature type="compositionally biased region" description="Acidic residues" evidence="1">
    <location>
        <begin position="45"/>
        <end position="59"/>
    </location>
</feature>
<comment type="caution">
    <text evidence="2">The sequence shown here is derived from an EMBL/GenBank/DDBJ whole genome shotgun (WGS) entry which is preliminary data.</text>
</comment>
<proteinExistence type="predicted"/>
<dbReference type="EMBL" id="JANPWB010000002">
    <property type="protein sequence ID" value="KAJ1211054.1"/>
    <property type="molecule type" value="Genomic_DNA"/>
</dbReference>
<gene>
    <name evidence="2" type="ORF">NDU88_006416</name>
</gene>
<dbReference type="Proteomes" id="UP001066276">
    <property type="component" value="Chromosome 1_2"/>
</dbReference>
<sequence>MDLVRLLEPDLRPGIRHPNAITPSAIRRHIPLLDAAEGVAVPVADEGDMGSDEEDDEKDAADSRAQLIQ</sequence>
<evidence type="ECO:0000256" key="1">
    <source>
        <dbReference type="SAM" id="MobiDB-lite"/>
    </source>
</evidence>
<reference evidence="2" key="1">
    <citation type="journal article" date="2022" name="bioRxiv">
        <title>Sequencing and chromosome-scale assembly of the giantPleurodeles waltlgenome.</title>
        <authorList>
            <person name="Brown T."/>
            <person name="Elewa A."/>
            <person name="Iarovenko S."/>
            <person name="Subramanian E."/>
            <person name="Araus A.J."/>
            <person name="Petzold A."/>
            <person name="Susuki M."/>
            <person name="Suzuki K.-i.T."/>
            <person name="Hayashi T."/>
            <person name="Toyoda A."/>
            <person name="Oliveira C."/>
            <person name="Osipova E."/>
            <person name="Leigh N.D."/>
            <person name="Simon A."/>
            <person name="Yun M.H."/>
        </authorList>
    </citation>
    <scope>NUCLEOTIDE SEQUENCE</scope>
    <source>
        <strain evidence="2">20211129_DDA</strain>
        <tissue evidence="2">Liver</tissue>
    </source>
</reference>
<protein>
    <submittedName>
        <fullName evidence="2">Uncharacterized protein</fullName>
    </submittedName>
</protein>